<dbReference type="PANTHER" id="PTHR47447">
    <property type="entry name" value="OS03G0856100 PROTEIN"/>
    <property type="match status" value="1"/>
</dbReference>
<gene>
    <name evidence="2" type="ORF">C1SCF055_LOCUS19270</name>
</gene>
<evidence type="ECO:0000313" key="4">
    <source>
        <dbReference type="EMBL" id="CAL4779749.1"/>
    </source>
</evidence>
<dbReference type="Pfam" id="PF13812">
    <property type="entry name" value="PPR_3"/>
    <property type="match status" value="1"/>
</dbReference>
<accession>A0A9P1G001</accession>
<sequence length="334" mass="36659">MVLRPIARRECQKAPSQWQDLLLLAQSRQKVKTLTWAVTHLPWSETVQLLACFRRRRFQPDVIFCTAALKSCRTSAAPAGVVLQVFESMKNFGLCPDVMAFNTALSAISTTWEAALDLFESCPQRRLQADVVTYATIVGACSNALQWQQAVHLFAVAASSTDAQLLGLGMTAWLRGKHWQRALDLFNGTSCEGICGVCADAALFSMAIVACQEGAQWEAAVHLLDQMPPSEPQQRLPGYGAGCSACERGGQWLRALELADALEREGLRCNVVIYGTSLSAFGRGFRWTHALQLLRLGSLRSVQMNIITYTAASAATEKAARTGWMPPKTDVNYK</sequence>
<dbReference type="Gene3D" id="1.25.40.10">
    <property type="entry name" value="Tetratricopeptide repeat domain"/>
    <property type="match status" value="2"/>
</dbReference>
<organism evidence="2">
    <name type="scientific">Cladocopium goreaui</name>
    <dbReference type="NCBI Taxonomy" id="2562237"/>
    <lineage>
        <taxon>Eukaryota</taxon>
        <taxon>Sar</taxon>
        <taxon>Alveolata</taxon>
        <taxon>Dinophyceae</taxon>
        <taxon>Suessiales</taxon>
        <taxon>Symbiodiniaceae</taxon>
        <taxon>Cladocopium</taxon>
    </lineage>
</organism>
<dbReference type="InterPro" id="IPR011990">
    <property type="entry name" value="TPR-like_helical_dom_sf"/>
</dbReference>
<dbReference type="PANTHER" id="PTHR47447:SF17">
    <property type="entry name" value="OS12G0638900 PROTEIN"/>
    <property type="match status" value="1"/>
</dbReference>
<proteinExistence type="predicted"/>
<reference evidence="2" key="1">
    <citation type="submission" date="2022-10" db="EMBL/GenBank/DDBJ databases">
        <authorList>
            <person name="Chen Y."/>
            <person name="Dougan E. K."/>
            <person name="Chan C."/>
            <person name="Rhodes N."/>
            <person name="Thang M."/>
        </authorList>
    </citation>
    <scope>NUCLEOTIDE SEQUENCE</scope>
</reference>
<dbReference type="EMBL" id="CAMXCT030001713">
    <property type="protein sequence ID" value="CAL4779749.1"/>
    <property type="molecule type" value="Genomic_DNA"/>
</dbReference>
<dbReference type="EMBL" id="CAMXCT020001713">
    <property type="protein sequence ID" value="CAL1145812.1"/>
    <property type="molecule type" value="Genomic_DNA"/>
</dbReference>
<keyword evidence="1" id="KW-0677">Repeat</keyword>
<dbReference type="AlphaFoldDB" id="A0A9P1G001"/>
<dbReference type="InterPro" id="IPR002885">
    <property type="entry name" value="PPR_rpt"/>
</dbReference>
<evidence type="ECO:0000313" key="5">
    <source>
        <dbReference type="Proteomes" id="UP001152797"/>
    </source>
</evidence>
<evidence type="ECO:0000256" key="1">
    <source>
        <dbReference type="ARBA" id="ARBA00022737"/>
    </source>
</evidence>
<protein>
    <submittedName>
        <fullName evidence="4">Pentacotripeptide-repeat region of PRORP domain-containing protein</fullName>
    </submittedName>
</protein>
<keyword evidence="5" id="KW-1185">Reference proteome</keyword>
<dbReference type="EMBL" id="CAMXCT010001713">
    <property type="protein sequence ID" value="CAI3992437.1"/>
    <property type="molecule type" value="Genomic_DNA"/>
</dbReference>
<dbReference type="Proteomes" id="UP001152797">
    <property type="component" value="Unassembled WGS sequence"/>
</dbReference>
<evidence type="ECO:0000313" key="2">
    <source>
        <dbReference type="EMBL" id="CAI3992437.1"/>
    </source>
</evidence>
<name>A0A9P1G001_9DINO</name>
<dbReference type="OrthoDB" id="185373at2759"/>
<comment type="caution">
    <text evidence="2">The sequence shown here is derived from an EMBL/GenBank/DDBJ whole genome shotgun (WGS) entry which is preliminary data.</text>
</comment>
<reference evidence="3" key="2">
    <citation type="submission" date="2024-04" db="EMBL/GenBank/DDBJ databases">
        <authorList>
            <person name="Chen Y."/>
            <person name="Shah S."/>
            <person name="Dougan E. K."/>
            <person name="Thang M."/>
            <person name="Chan C."/>
        </authorList>
    </citation>
    <scope>NUCLEOTIDE SEQUENCE [LARGE SCALE GENOMIC DNA]</scope>
</reference>
<evidence type="ECO:0000313" key="3">
    <source>
        <dbReference type="EMBL" id="CAL1145812.1"/>
    </source>
</evidence>